<evidence type="ECO:0000313" key="1">
    <source>
        <dbReference type="EMBL" id="QRG67320.1"/>
    </source>
</evidence>
<reference evidence="1 2" key="1">
    <citation type="submission" date="2021-01" db="EMBL/GenBank/DDBJ databases">
        <title>Identification of strong promoters based on the transcriptome of Brevibacillus choshinensis.</title>
        <authorList>
            <person name="Yao D."/>
            <person name="Zhang K."/>
            <person name="Wu J."/>
        </authorList>
    </citation>
    <scope>NUCLEOTIDE SEQUENCE [LARGE SCALE GENOMIC DNA]</scope>
    <source>
        <strain evidence="1 2">HPD31-SP3</strain>
    </source>
</reference>
<dbReference type="Pfam" id="PF20074">
    <property type="entry name" value="DUF6470"/>
    <property type="match status" value="1"/>
</dbReference>
<dbReference type="RefSeq" id="WP_203354378.1">
    <property type="nucleotide sequence ID" value="NZ_CP069127.1"/>
</dbReference>
<evidence type="ECO:0000313" key="2">
    <source>
        <dbReference type="Proteomes" id="UP000596248"/>
    </source>
</evidence>
<organism evidence="1 2">
    <name type="scientific">Brevibacillus choshinensis</name>
    <dbReference type="NCBI Taxonomy" id="54911"/>
    <lineage>
        <taxon>Bacteria</taxon>
        <taxon>Bacillati</taxon>
        <taxon>Bacillota</taxon>
        <taxon>Bacilli</taxon>
        <taxon>Bacillales</taxon>
        <taxon>Paenibacillaceae</taxon>
        <taxon>Brevibacillus</taxon>
    </lineage>
</organism>
<keyword evidence="2" id="KW-1185">Reference proteome</keyword>
<dbReference type="EMBL" id="CP069127">
    <property type="protein sequence ID" value="QRG67320.1"/>
    <property type="molecule type" value="Genomic_DNA"/>
</dbReference>
<name>A0ABX7FNA3_BRECH</name>
<dbReference type="Proteomes" id="UP000596248">
    <property type="component" value="Chromosome"/>
</dbReference>
<gene>
    <name evidence="1" type="ORF">JNE38_28400</name>
</gene>
<proteinExistence type="predicted"/>
<accession>A0ABX7FNA3</accession>
<protein>
    <submittedName>
        <fullName evidence="1">Uncharacterized protein</fullName>
    </submittedName>
</protein>
<sequence>MRLPQITMTQTYAKLGLDIQKPRQEIEQPQAEMNMRQEAAILDIHQQQGQLFIDTSEAQANIDLRGPLRRTADHAEFGNRRAFEAVEQISYEGDRLAAIENKGNPIADIAYEESGIYEAEEIIAAGSIIGDGIEMSFEAKKPIIDVQVRGVRMEPEIKAPVHNYARGKVEGYLLQKNSLRIDVVGTHVDTGM</sequence>
<dbReference type="InterPro" id="IPR045527">
    <property type="entry name" value="DUF6470"/>
</dbReference>